<dbReference type="SUPFAM" id="SSF56281">
    <property type="entry name" value="Metallo-hydrolase/oxidoreductase"/>
    <property type="match status" value="1"/>
</dbReference>
<dbReference type="PANTHER" id="PTHR30619:SF1">
    <property type="entry name" value="RECOMBINATION PROTEIN 2"/>
    <property type="match status" value="1"/>
</dbReference>
<dbReference type="EMBL" id="MU863908">
    <property type="protein sequence ID" value="KAK4201396.1"/>
    <property type="molecule type" value="Genomic_DNA"/>
</dbReference>
<dbReference type="Pfam" id="PF20248">
    <property type="entry name" value="DUF6603"/>
    <property type="match status" value="1"/>
</dbReference>
<evidence type="ECO:0000259" key="2">
    <source>
        <dbReference type="Pfam" id="PF20248"/>
    </source>
</evidence>
<protein>
    <recommendedName>
        <fullName evidence="2">DUF6603 domain-containing protein</fullName>
    </recommendedName>
</protein>
<name>A0AAN7AUB0_9PEZI</name>
<evidence type="ECO:0000313" key="3">
    <source>
        <dbReference type="EMBL" id="KAK4201396.1"/>
    </source>
</evidence>
<dbReference type="InterPro" id="IPR052159">
    <property type="entry name" value="Competence_DNA_uptake"/>
</dbReference>
<accession>A0AAN7AUB0</accession>
<sequence>MSNSSWQVQSFYVNVGNGDCSIHILEYRPSIVQKALAYKCVLVDGGSAWLPIDVGTRTAGTNPLRNMIAHLSALYRWVNGYCQFDTIVLTHWDEDHYGNLLWTIKEDAVAYGGFPPYLKYDNSRLPLTYFYVPNWYPDTGLNGAAWFYLRATRGYAYINRSYERGRRTTAFDFVPFAILRAADSSLKDVLGAEFFFNTPCRGAISDVQDLLSLVRANPPTGPYINPTDTTPPSMYCIGVCQVVPGTPSVSVIKENPTRTNKFSIAFIILWTDTWRISHFSAGDADQDTEHRILAWLTKKHPGTMTSVKISHHGSRSSTPLSLFPTAMPRNIVMSIPSGMHRHPTLEVMWYLWLWTVSSGSRPAVLGTKYPHFFAVHPAAGRPNNPWYYTKADRISVSFLERWNQTKYAPYWQDCNTRGAVINTSMAAGQSVQSLLCQYWAIKQAYGLNEDQMRPFVVNQLEKVWLTICHPSPVSHPSVGQGYVWPTRVPITRSNQIEAVRIQGRNDNLDGFVYHLYRGTDFFIPYFGSFTTQSGYNTGVVGTLANGAAVYAYFFPWHLDPLHGPTVSPKAGGPADAQDFYSESAAVVAGREANPPGTDLNEDDDVLPDPQDVGEGTPPPPCRLPLPGAVEASALAGEDGGYYLYASIVSAAAIRVAAAQYSILSAGPLNSFLSALHCANLCLVGPNPPGPTGTTPLLESDEFGHYLTAALNAQAVSAINAPQSYVGGFSFAVAPISGSPSDKAVLSFTTAAVEDAFGLAKGTGPPMGILEDVKTLVFGLDTSVWDPTTTVTATASLTQLVQFAGITYLEKSPAVAYLSDIQLAIPLSAAGKRNAVWFEPLSSYRTTTRLEMDLSSDAVGRLNQYIAAFAGLSIVSAFAIARRTSIWTPAAPKEGVPASASATISYGGSLTFGGDFTISSGTHLDGAIELMPTQISLVLTLRDKVDILADIFTLLKPVLGLQGDHFEFRDWLKGSAGSTSFHPPYLRRIVAVMDHEAESKGGTPSTPGMASVQIVLETRVNFSGGAFALFLITYTWTREAGGTSSSQLEAELWPAPLSADAATYSPTLLPGYEGYRSLLPPVTLGPNEQWPLSLDLTKIGGFDHLPSEINPEVTQVTLMINSSGISFSGDVVAGAPNGDIPKVSLAQLNLEASYLFGSAGGFSGSLNVMALIEAAPNARNGLPAQITGEVWNDGTGWKLGAGVHNLYGSTLYQFFDSDTQGGIGPVLDNLEIRELVIEYDYHPSGGASSFSISGNIAFGTLALSLAFTCASPSSWVFKAALDTSEVPETGTTLGQVLHQIFGAGGVEDELPDCILDVPVNPPQSEDAVGLDMVRVAGPAGSTGSGLFFTAWLQFDGMAFQALQYQGPTPQGASERPPPRRVFTMGVSSLPTASVPLVGDIAQPFDDMLLLYVQRLDGPGGSADDGITYAELQTINTELAAAGRSQLPYRVTKKTYADADVVLPVGAHFLLVLKGDGGQPQVALDYVFWTPAASLTGAPTTLTVRKDETPAIIRTPREKGAQDASADPGTAKVPCERKMGPLAIHNIGFKYSDDDQGPTLSILMDASVVLGPIGLGLLGFSLDLHFTKGMTLLQLPTPSVSLGGLAVSFDRSPVVLGGMFEHFVVSKPGPPPVQLDYYQGAAALSFEPYLFQADGYYGETVSAAGKFKSAFVYFVLGGPLVTLELAQIDDVTGGFGYNTSLRLPSVTNVEQFPFLQGVSGSSSSSSTDPNTALASLTNSGWFFPQDGSFWLAAGLHMLALEMLQASAVVVVEWNPDIVLGVYGVATADMPAGNSSAKVVHVELGLVGTFAFKDGTLKIEGQLAPSSFVLDPACHVTGGFALYQWFGSGDSGADGDFVFTVGGYHRGFDPPAQYPNPPRLAISWTLDDALSIRGEAYFAMTPNLCMAGGRLDASLSLGPLSAWFDAYADMLINFKPFFFSADGGVSVGVGFTLNLWICTVHISCEVAANLHLQGPSIAGTVYVNFWVFGFSIEFGSSQDASGRDNPLPLPDFYRLALQADLSQQKGLSPLLPYPAVGHERDDAAAEDSDLPPPHVYTCNEGLVPSGNAASTPSAPDEQWHVRGAVFQFTVGLGFAIDKATVVTAQADPSAPAIPPFDVPLAGDPVYARPMHLTEPLSSAITVTITPPKGTSPNQPRWDVASGVVKAVPKGLWGVYSPSADPLNPSTADPNRIPALLHPSDTGSPSSPNTTLTHLTTALTVSSPAPALSKDWIPAFNYADYFNRDAGSGHFPARDAADVVFYPVPIGSPAAAAAEWEVVRSQWAGVPRFGAGAGEKAVELWMGLGAGAKEGWLRVGGEKTSSSLPMTGAVPTGILLVQGVFEEWYLEAPRMAGYGC</sequence>
<organism evidence="3 4">
    <name type="scientific">Triangularia verruculosa</name>
    <dbReference type="NCBI Taxonomy" id="2587418"/>
    <lineage>
        <taxon>Eukaryota</taxon>
        <taxon>Fungi</taxon>
        <taxon>Dikarya</taxon>
        <taxon>Ascomycota</taxon>
        <taxon>Pezizomycotina</taxon>
        <taxon>Sordariomycetes</taxon>
        <taxon>Sordariomycetidae</taxon>
        <taxon>Sordariales</taxon>
        <taxon>Podosporaceae</taxon>
        <taxon>Triangularia</taxon>
    </lineage>
</organism>
<dbReference type="Gene3D" id="3.60.15.10">
    <property type="entry name" value="Ribonuclease Z/Hydroxyacylglutathione hydrolase-like"/>
    <property type="match status" value="1"/>
</dbReference>
<gene>
    <name evidence="3" type="ORF">QBC40DRAFT_264293</name>
</gene>
<feature type="domain" description="DUF6603" evidence="2">
    <location>
        <begin position="1535"/>
        <end position="2086"/>
    </location>
</feature>
<reference evidence="3" key="2">
    <citation type="submission" date="2023-05" db="EMBL/GenBank/DDBJ databases">
        <authorList>
            <consortium name="Lawrence Berkeley National Laboratory"/>
            <person name="Steindorff A."/>
            <person name="Hensen N."/>
            <person name="Bonometti L."/>
            <person name="Westerberg I."/>
            <person name="Brannstrom I.O."/>
            <person name="Guillou S."/>
            <person name="Cros-Aarteil S."/>
            <person name="Calhoun S."/>
            <person name="Haridas S."/>
            <person name="Kuo A."/>
            <person name="Mondo S."/>
            <person name="Pangilinan J."/>
            <person name="Riley R."/>
            <person name="Labutti K."/>
            <person name="Andreopoulos B."/>
            <person name="Lipzen A."/>
            <person name="Chen C."/>
            <person name="Yanf M."/>
            <person name="Daum C."/>
            <person name="Ng V."/>
            <person name="Clum A."/>
            <person name="Ohm R."/>
            <person name="Martin F."/>
            <person name="Silar P."/>
            <person name="Natvig D."/>
            <person name="Lalanne C."/>
            <person name="Gautier V."/>
            <person name="Ament-Velasquez S.L."/>
            <person name="Kruys A."/>
            <person name="Hutchinson M.I."/>
            <person name="Powell A.J."/>
            <person name="Barry K."/>
            <person name="Miller A.N."/>
            <person name="Grigoriev I.V."/>
            <person name="Debuchy R."/>
            <person name="Gladieux P."/>
            <person name="Thoren M.H."/>
            <person name="Johannesson H."/>
        </authorList>
    </citation>
    <scope>NUCLEOTIDE SEQUENCE</scope>
    <source>
        <strain evidence="3">CBS 315.58</strain>
    </source>
</reference>
<keyword evidence="4" id="KW-1185">Reference proteome</keyword>
<dbReference type="PANTHER" id="PTHR30619">
    <property type="entry name" value="DNA INTERNALIZATION/COMPETENCE PROTEIN COMEC/REC2"/>
    <property type="match status" value="1"/>
</dbReference>
<dbReference type="InterPro" id="IPR046538">
    <property type="entry name" value="DUF6603"/>
</dbReference>
<dbReference type="InterPro" id="IPR036866">
    <property type="entry name" value="RibonucZ/Hydroxyglut_hydro"/>
</dbReference>
<feature type="region of interest" description="Disordered" evidence="1">
    <location>
        <begin position="590"/>
        <end position="623"/>
    </location>
</feature>
<proteinExistence type="predicted"/>
<comment type="caution">
    <text evidence="3">The sequence shown here is derived from an EMBL/GenBank/DDBJ whole genome shotgun (WGS) entry which is preliminary data.</text>
</comment>
<reference evidence="3" key="1">
    <citation type="journal article" date="2023" name="Mol. Phylogenet. Evol.">
        <title>Genome-scale phylogeny and comparative genomics of the fungal order Sordariales.</title>
        <authorList>
            <person name="Hensen N."/>
            <person name="Bonometti L."/>
            <person name="Westerberg I."/>
            <person name="Brannstrom I.O."/>
            <person name="Guillou S."/>
            <person name="Cros-Aarteil S."/>
            <person name="Calhoun S."/>
            <person name="Haridas S."/>
            <person name="Kuo A."/>
            <person name="Mondo S."/>
            <person name="Pangilinan J."/>
            <person name="Riley R."/>
            <person name="LaButti K."/>
            <person name="Andreopoulos B."/>
            <person name="Lipzen A."/>
            <person name="Chen C."/>
            <person name="Yan M."/>
            <person name="Daum C."/>
            <person name="Ng V."/>
            <person name="Clum A."/>
            <person name="Steindorff A."/>
            <person name="Ohm R.A."/>
            <person name="Martin F."/>
            <person name="Silar P."/>
            <person name="Natvig D.O."/>
            <person name="Lalanne C."/>
            <person name="Gautier V."/>
            <person name="Ament-Velasquez S.L."/>
            <person name="Kruys A."/>
            <person name="Hutchinson M.I."/>
            <person name="Powell A.J."/>
            <person name="Barry K."/>
            <person name="Miller A.N."/>
            <person name="Grigoriev I.V."/>
            <person name="Debuchy R."/>
            <person name="Gladieux P."/>
            <person name="Hiltunen Thoren M."/>
            <person name="Johannesson H."/>
        </authorList>
    </citation>
    <scope>NUCLEOTIDE SEQUENCE</scope>
    <source>
        <strain evidence="3">CBS 315.58</strain>
    </source>
</reference>
<evidence type="ECO:0000313" key="4">
    <source>
        <dbReference type="Proteomes" id="UP001303160"/>
    </source>
</evidence>
<dbReference type="Proteomes" id="UP001303160">
    <property type="component" value="Unassembled WGS sequence"/>
</dbReference>
<evidence type="ECO:0000256" key="1">
    <source>
        <dbReference type="SAM" id="MobiDB-lite"/>
    </source>
</evidence>